<organism evidence="13 14">
    <name type="scientific">Reinekea thalattae</name>
    <dbReference type="NCBI Taxonomy" id="2593301"/>
    <lineage>
        <taxon>Bacteria</taxon>
        <taxon>Pseudomonadati</taxon>
        <taxon>Pseudomonadota</taxon>
        <taxon>Gammaproteobacteria</taxon>
        <taxon>Oceanospirillales</taxon>
        <taxon>Saccharospirillaceae</taxon>
        <taxon>Reinekea</taxon>
    </lineage>
</organism>
<dbReference type="FunFam" id="3.30.420.40:FF:000023">
    <property type="entry name" value="Guanosine-5'-triphosphate,3'-diphosphate pyrophosphatase"/>
    <property type="match status" value="1"/>
</dbReference>
<gene>
    <name evidence="13" type="primary">ppx</name>
    <name evidence="13" type="ORF">FME95_08775</name>
</gene>
<dbReference type="NCBIfam" id="TIGR03706">
    <property type="entry name" value="exo_poly_only"/>
    <property type="match status" value="1"/>
</dbReference>
<keyword evidence="9" id="KW-0472">Membrane</keyword>
<evidence type="ECO:0000313" key="13">
    <source>
        <dbReference type="EMBL" id="TXR54614.1"/>
    </source>
</evidence>
<evidence type="ECO:0000256" key="1">
    <source>
        <dbReference type="ARBA" id="ARBA00001946"/>
    </source>
</evidence>
<comment type="similarity">
    <text evidence="3">Belongs to the GppA/Ppx family.</text>
</comment>
<evidence type="ECO:0000256" key="6">
    <source>
        <dbReference type="ARBA" id="ARBA00020416"/>
    </source>
</evidence>
<evidence type="ECO:0000313" key="14">
    <source>
        <dbReference type="Proteomes" id="UP000321764"/>
    </source>
</evidence>
<dbReference type="Gene3D" id="3.30.420.40">
    <property type="match status" value="1"/>
</dbReference>
<dbReference type="PANTHER" id="PTHR30005">
    <property type="entry name" value="EXOPOLYPHOSPHATASE"/>
    <property type="match status" value="1"/>
</dbReference>
<dbReference type="Gene3D" id="1.10.3210.10">
    <property type="entry name" value="Hypothetical protein af1432"/>
    <property type="match status" value="1"/>
</dbReference>
<dbReference type="CDD" id="cd24053">
    <property type="entry name" value="ASKHA_NBD_EcPPX-GppA-like"/>
    <property type="match status" value="1"/>
</dbReference>
<protein>
    <recommendedName>
        <fullName evidence="6">Exopolyphosphatase</fullName>
        <ecNumber evidence="5">3.6.1.11</ecNumber>
    </recommendedName>
</protein>
<evidence type="ECO:0000259" key="11">
    <source>
        <dbReference type="Pfam" id="PF02541"/>
    </source>
</evidence>
<dbReference type="PANTHER" id="PTHR30005:SF14">
    <property type="entry name" value="EXOPOLYPHOSPHATASE"/>
    <property type="match status" value="1"/>
</dbReference>
<comment type="catalytic activity">
    <reaction evidence="10">
        <text>[phosphate](n) + H2O = [phosphate](n-1) + phosphate + H(+)</text>
        <dbReference type="Rhea" id="RHEA:21528"/>
        <dbReference type="Rhea" id="RHEA-COMP:9859"/>
        <dbReference type="Rhea" id="RHEA-COMP:14279"/>
        <dbReference type="ChEBI" id="CHEBI:15377"/>
        <dbReference type="ChEBI" id="CHEBI:15378"/>
        <dbReference type="ChEBI" id="CHEBI:16838"/>
        <dbReference type="ChEBI" id="CHEBI:43474"/>
        <dbReference type="EC" id="3.6.1.11"/>
    </reaction>
</comment>
<dbReference type="InterPro" id="IPR043129">
    <property type="entry name" value="ATPase_NBD"/>
</dbReference>
<dbReference type="InterPro" id="IPR048950">
    <property type="entry name" value="Ppx_GppA_C"/>
</dbReference>
<evidence type="ECO:0000256" key="10">
    <source>
        <dbReference type="ARBA" id="ARBA00047607"/>
    </source>
</evidence>
<dbReference type="SUPFAM" id="SSF53067">
    <property type="entry name" value="Actin-like ATPase domain"/>
    <property type="match status" value="2"/>
</dbReference>
<accession>A0A5C8ZAZ6</accession>
<dbReference type="GO" id="GO:0004309">
    <property type="term" value="F:exopolyphosphatase activity"/>
    <property type="evidence" value="ECO:0007669"/>
    <property type="project" value="UniProtKB-EC"/>
</dbReference>
<dbReference type="InterPro" id="IPR003695">
    <property type="entry name" value="Ppx_GppA_N"/>
</dbReference>
<reference evidence="13 14" key="1">
    <citation type="submission" date="2019-07" db="EMBL/GenBank/DDBJ databases">
        <title>Reinekea sp. strain SSH23 genome sequencing and assembly.</title>
        <authorList>
            <person name="Kim I."/>
        </authorList>
    </citation>
    <scope>NUCLEOTIDE SEQUENCE [LARGE SCALE GENOMIC DNA]</scope>
    <source>
        <strain evidence="13 14">SSH23</strain>
    </source>
</reference>
<dbReference type="SUPFAM" id="SSF109604">
    <property type="entry name" value="HD-domain/PDEase-like"/>
    <property type="match status" value="1"/>
</dbReference>
<dbReference type="Pfam" id="PF02541">
    <property type="entry name" value="Ppx-GppA"/>
    <property type="match status" value="1"/>
</dbReference>
<dbReference type="InterPro" id="IPR030673">
    <property type="entry name" value="PyroPPase_GppA_Ppx"/>
</dbReference>
<dbReference type="Pfam" id="PF21447">
    <property type="entry name" value="Ppx-GppA_III"/>
    <property type="match status" value="1"/>
</dbReference>
<dbReference type="InterPro" id="IPR050273">
    <property type="entry name" value="GppA/Ppx_hydrolase"/>
</dbReference>
<dbReference type="GO" id="GO:0005886">
    <property type="term" value="C:plasma membrane"/>
    <property type="evidence" value="ECO:0007669"/>
    <property type="project" value="UniProtKB-SubCell"/>
</dbReference>
<dbReference type="EC" id="3.6.1.11" evidence="5"/>
<comment type="caution">
    <text evidence="13">The sequence shown here is derived from an EMBL/GenBank/DDBJ whole genome shotgun (WGS) entry which is preliminary data.</text>
</comment>
<comment type="subunit">
    <text evidence="4">Homodimer.</text>
</comment>
<comment type="cofactor">
    <cofactor evidence="1">
        <name>Mg(2+)</name>
        <dbReference type="ChEBI" id="CHEBI:18420"/>
    </cofactor>
</comment>
<proteinExistence type="inferred from homology"/>
<dbReference type="Gene3D" id="3.30.420.150">
    <property type="entry name" value="Exopolyphosphatase. Domain 2"/>
    <property type="match status" value="1"/>
</dbReference>
<evidence type="ECO:0000256" key="5">
    <source>
        <dbReference type="ARBA" id="ARBA00012451"/>
    </source>
</evidence>
<dbReference type="AlphaFoldDB" id="A0A5C8ZAZ6"/>
<sequence length="508" mass="57213">MLKLSNFWRNRTEEIAAIDLGSNSFHMIIAKVSNGQLTIIDRMKETVRLGYGLDDQGELDELSQKRALDCLQRFQQRLQNMPASRVRAVGTRTLRQAKNSQPFLHKAEQALGYKIHVISGVEEARLVYHGVAFGLEDDQQKRLVIDIGGGSTEIIIGEDYTPVSLESLGMGCVSVTRRFFDDNKIDRSRIANALLYCRHKLEPFQTRFRSTAWQRAIGCSGSIKSISSALEQLNGHPAITRAGVAQLLDLCIEAGGIEQLNIAGVSDDRLPIFIGGLVVLSATMNALNIETLEASPWALREGLLFDLLGHDSIADMKERSVTDLALRFHADAIHAQRTEKVALELWRQVEPANSSDESWSKNLTWACMLHEVGLDINHDSYHKHSGYIVENCHLPGFGHDEQRVLAKLVHYHRKKLDWDDIESLQADYSEQFLLVLLILRLAVILTRARNDIQDISWSLSFNAQTIQFCAAEAWWQEQTLAISDLEAEVKYLKKSPISLHLVRPELAD</sequence>
<dbReference type="RefSeq" id="WP_147714012.1">
    <property type="nucleotide sequence ID" value="NZ_VKAD01000001.1"/>
</dbReference>
<dbReference type="Proteomes" id="UP000321764">
    <property type="component" value="Unassembled WGS sequence"/>
</dbReference>
<name>A0A5C8ZAZ6_9GAMM</name>
<evidence type="ECO:0000256" key="9">
    <source>
        <dbReference type="ARBA" id="ARBA00023136"/>
    </source>
</evidence>
<dbReference type="PIRSF" id="PIRSF001267">
    <property type="entry name" value="Pyrophosphatase_GppA_Ppx"/>
    <property type="match status" value="1"/>
</dbReference>
<keyword evidence="8 13" id="KW-0378">Hydrolase</keyword>
<dbReference type="InterPro" id="IPR022371">
    <property type="entry name" value="Exopolyphosphatase"/>
</dbReference>
<evidence type="ECO:0000256" key="4">
    <source>
        <dbReference type="ARBA" id="ARBA00011738"/>
    </source>
</evidence>
<dbReference type="EMBL" id="VKAD01000001">
    <property type="protein sequence ID" value="TXR54614.1"/>
    <property type="molecule type" value="Genomic_DNA"/>
</dbReference>
<comment type="subcellular location">
    <subcellularLocation>
        <location evidence="2">Cell membrane</location>
        <topology evidence="2">Peripheral membrane protein</topology>
    </subcellularLocation>
</comment>
<evidence type="ECO:0000256" key="2">
    <source>
        <dbReference type="ARBA" id="ARBA00004202"/>
    </source>
</evidence>
<dbReference type="GO" id="GO:0006798">
    <property type="term" value="P:polyphosphate catabolic process"/>
    <property type="evidence" value="ECO:0007669"/>
    <property type="project" value="TreeGrafter"/>
</dbReference>
<keyword evidence="7" id="KW-1003">Cell membrane</keyword>
<keyword evidence="14" id="KW-1185">Reference proteome</keyword>
<evidence type="ECO:0000259" key="12">
    <source>
        <dbReference type="Pfam" id="PF21447"/>
    </source>
</evidence>
<dbReference type="OrthoDB" id="9793035at2"/>
<feature type="domain" description="Ppx/GppA phosphatase N-terminal" evidence="11">
    <location>
        <begin position="28"/>
        <end position="309"/>
    </location>
</feature>
<feature type="domain" description="Ppx/GppA phosphatase C-terminal" evidence="12">
    <location>
        <begin position="317"/>
        <end position="488"/>
    </location>
</feature>
<evidence type="ECO:0000256" key="7">
    <source>
        <dbReference type="ARBA" id="ARBA00022475"/>
    </source>
</evidence>
<evidence type="ECO:0000256" key="3">
    <source>
        <dbReference type="ARBA" id="ARBA00007125"/>
    </source>
</evidence>
<evidence type="ECO:0000256" key="8">
    <source>
        <dbReference type="ARBA" id="ARBA00022801"/>
    </source>
</evidence>